<dbReference type="NCBIfam" id="TIGR01764">
    <property type="entry name" value="excise"/>
    <property type="match status" value="1"/>
</dbReference>
<dbReference type="InterPro" id="IPR036388">
    <property type="entry name" value="WH-like_DNA-bd_sf"/>
</dbReference>
<evidence type="ECO:0000313" key="4">
    <source>
        <dbReference type="Proteomes" id="UP001219037"/>
    </source>
</evidence>
<sequence>MPYIPGMELNNELHHLGLEPLLDIGDLASYLGVPVSTIYDWRTRGNGPRAHRFGKHLKFALSDVQSWIAERRDADPSAMEEAPLSETEVSE</sequence>
<protein>
    <submittedName>
        <fullName evidence="3">Helix-turn-helix domain-containing protein</fullName>
    </submittedName>
</protein>
<evidence type="ECO:0000313" key="3">
    <source>
        <dbReference type="EMBL" id="WFP17226.1"/>
    </source>
</evidence>
<feature type="domain" description="Helix-turn-helix" evidence="2">
    <location>
        <begin position="21"/>
        <end position="72"/>
    </location>
</feature>
<dbReference type="Proteomes" id="UP001219037">
    <property type="component" value="Chromosome"/>
</dbReference>
<organism evidence="3 4">
    <name type="scientific">Citricoccus muralis</name>
    <dbReference type="NCBI Taxonomy" id="169134"/>
    <lineage>
        <taxon>Bacteria</taxon>
        <taxon>Bacillati</taxon>
        <taxon>Actinomycetota</taxon>
        <taxon>Actinomycetes</taxon>
        <taxon>Micrococcales</taxon>
        <taxon>Micrococcaceae</taxon>
        <taxon>Citricoccus</taxon>
    </lineage>
</organism>
<dbReference type="Pfam" id="PF12728">
    <property type="entry name" value="HTH_17"/>
    <property type="match status" value="1"/>
</dbReference>
<dbReference type="InterPro" id="IPR010093">
    <property type="entry name" value="SinI_DNA-bd"/>
</dbReference>
<name>A0ABY8H7U6_9MICC</name>
<dbReference type="Gene3D" id="1.10.10.10">
    <property type="entry name" value="Winged helix-like DNA-binding domain superfamily/Winged helix DNA-binding domain"/>
    <property type="match status" value="1"/>
</dbReference>
<dbReference type="InterPro" id="IPR009061">
    <property type="entry name" value="DNA-bd_dom_put_sf"/>
</dbReference>
<reference evidence="3 4" key="1">
    <citation type="submission" date="2023-04" db="EMBL/GenBank/DDBJ databases">
        <title>Funneling lignin-derived compounds into biodiesel using alkali-halophilic Citricoccus sp. P2.</title>
        <authorList>
            <person name="Luo C.-B."/>
        </authorList>
    </citation>
    <scope>NUCLEOTIDE SEQUENCE [LARGE SCALE GENOMIC DNA]</scope>
    <source>
        <strain evidence="3 4">P2</strain>
    </source>
</reference>
<dbReference type="SUPFAM" id="SSF46955">
    <property type="entry name" value="Putative DNA-binding domain"/>
    <property type="match status" value="1"/>
</dbReference>
<keyword evidence="4" id="KW-1185">Reference proteome</keyword>
<accession>A0ABY8H7U6</accession>
<feature type="region of interest" description="Disordered" evidence="1">
    <location>
        <begin position="72"/>
        <end position="91"/>
    </location>
</feature>
<evidence type="ECO:0000259" key="2">
    <source>
        <dbReference type="Pfam" id="PF12728"/>
    </source>
</evidence>
<dbReference type="InterPro" id="IPR041657">
    <property type="entry name" value="HTH_17"/>
</dbReference>
<proteinExistence type="predicted"/>
<dbReference type="EMBL" id="CP121252">
    <property type="protein sequence ID" value="WFP17226.1"/>
    <property type="molecule type" value="Genomic_DNA"/>
</dbReference>
<gene>
    <name evidence="3" type="ORF">P8192_03670</name>
</gene>
<evidence type="ECO:0000256" key="1">
    <source>
        <dbReference type="SAM" id="MobiDB-lite"/>
    </source>
</evidence>
<dbReference type="RefSeq" id="WP_278158583.1">
    <property type="nucleotide sequence ID" value="NZ_CP121252.1"/>
</dbReference>